<keyword evidence="1" id="KW-0812">Transmembrane</keyword>
<feature type="transmembrane region" description="Helical" evidence="1">
    <location>
        <begin position="21"/>
        <end position="39"/>
    </location>
</feature>
<evidence type="ECO:0000313" key="2">
    <source>
        <dbReference type="EMBL" id="CDW50339.1"/>
    </source>
</evidence>
<protein>
    <submittedName>
        <fullName evidence="2">Uncharacterized protein</fullName>
    </submittedName>
</protein>
<dbReference type="AlphaFoldDB" id="A0A0K2VIT0"/>
<reference evidence="2" key="1">
    <citation type="submission" date="2014-05" db="EMBL/GenBank/DDBJ databases">
        <authorList>
            <person name="Chronopoulou M."/>
        </authorList>
    </citation>
    <scope>NUCLEOTIDE SEQUENCE</scope>
    <source>
        <tissue evidence="2">Whole organism</tissue>
    </source>
</reference>
<keyword evidence="1" id="KW-1133">Transmembrane helix</keyword>
<sequence length="52" mass="5858">LLISLPKLLLLSTRLISSRRCIPFLGFISLSLCLIPLYSGSTYLSIKYNEVK</sequence>
<keyword evidence="1" id="KW-0472">Membrane</keyword>
<accession>A0A0K2VIT0</accession>
<organism evidence="2">
    <name type="scientific">Lepeophtheirus salmonis</name>
    <name type="common">Salmon louse</name>
    <name type="synonym">Caligus salmonis</name>
    <dbReference type="NCBI Taxonomy" id="72036"/>
    <lineage>
        <taxon>Eukaryota</taxon>
        <taxon>Metazoa</taxon>
        <taxon>Ecdysozoa</taxon>
        <taxon>Arthropoda</taxon>
        <taxon>Crustacea</taxon>
        <taxon>Multicrustacea</taxon>
        <taxon>Hexanauplia</taxon>
        <taxon>Copepoda</taxon>
        <taxon>Siphonostomatoida</taxon>
        <taxon>Caligidae</taxon>
        <taxon>Lepeophtheirus</taxon>
    </lineage>
</organism>
<name>A0A0K2VIT0_LEPSM</name>
<evidence type="ECO:0000256" key="1">
    <source>
        <dbReference type="SAM" id="Phobius"/>
    </source>
</evidence>
<feature type="non-terminal residue" evidence="2">
    <location>
        <position position="1"/>
    </location>
</feature>
<proteinExistence type="predicted"/>
<dbReference type="EMBL" id="HACA01032978">
    <property type="protein sequence ID" value="CDW50339.1"/>
    <property type="molecule type" value="Transcribed_RNA"/>
</dbReference>